<evidence type="ECO:0008006" key="4">
    <source>
        <dbReference type="Google" id="ProtNLM"/>
    </source>
</evidence>
<comment type="caution">
    <text evidence="2">The sequence shown here is derived from an EMBL/GenBank/DDBJ whole genome shotgun (WGS) entry which is preliminary data.</text>
</comment>
<dbReference type="Pfam" id="PF14871">
    <property type="entry name" value="GHL6"/>
    <property type="match status" value="1"/>
</dbReference>
<dbReference type="SUPFAM" id="SSF51445">
    <property type="entry name" value="(Trans)glycosidases"/>
    <property type="match status" value="1"/>
</dbReference>
<keyword evidence="1" id="KW-0732">Signal</keyword>
<evidence type="ECO:0000256" key="1">
    <source>
        <dbReference type="SAM" id="SignalP"/>
    </source>
</evidence>
<feature type="chain" id="PRO_5021495669" description="Family 10 glycosylhydrolase" evidence="1">
    <location>
        <begin position="20"/>
        <end position="704"/>
    </location>
</feature>
<dbReference type="RefSeq" id="WP_133226363.1">
    <property type="nucleotide sequence ID" value="NZ_SOZE01000002.1"/>
</dbReference>
<accession>A0A4Y8SPK2</accession>
<sequence length="704" mass="79144">MKKLAYILLCLLYCLPVSAQKKSAAVNEKFWWKRNNLRVIQTNLPGYEAATLNPDSLVADLIHFSANTLIINAGGIMAFYPTKLKLQYTNPYMKPNTLRDVISKCHQNGIKVIVRFDFSRVHESIYKVHPDWCYISPKGERIINTNMYAVSINAPYVQQGAFEIIGEVMDMYPIDGIFLNMPGYQVNNAYEGKYLGIDQNEADKKRFFEYSHGLTLPTEENPTDPAYIKYLEFKKYTGDDWSKRLYDLVKAKNKQVAICTYTDNYVDIIRHESQANSGLPYWPYTASDNVNNATHSFPTHIISNASIQQIGFQSRYNAVEPAEVAIRLYENIANGSGLDLSMMGDMRGYEDERNYGVISKIYAFHKKHEAYFGNYASTAKVALISPGLWPGGPPMQEYRGIQLMLKEAHIPFDIILSEQIENQADILKRYGTIILPETTGLTSAAIQALKDALAGGTSLIATNTALSDNPQALLDIFGAKVLTKEYDGSGNYLQPDNASIFKRLKLQRMIMLKFNLAQYDFAGADSHYLPILSKGRPGPPEIIGGHTPTGQYAMATKRTGKGMAVVLPFNIGRMYYQNGYQEHKHIFLDVLEYIYPQATQDIVTNAPEKVELILQRYGKNDAQANGNKNDGLILHLINLTGFSGATYFEPLPVYGITFKIRCDFKPREVVSLATHQPIKFTYQNGAVGFTVKSLADYGAVLINR</sequence>
<gene>
    <name evidence="2" type="ORF">E2R66_03390</name>
</gene>
<dbReference type="Gene3D" id="3.20.20.80">
    <property type="entry name" value="Glycosidases"/>
    <property type="match status" value="1"/>
</dbReference>
<dbReference type="CDD" id="cd03143">
    <property type="entry name" value="A4_beta-galactosidase_middle_domain"/>
    <property type="match status" value="1"/>
</dbReference>
<feature type="signal peptide" evidence="1">
    <location>
        <begin position="1"/>
        <end position="19"/>
    </location>
</feature>
<dbReference type="EMBL" id="SOZE01000002">
    <property type="protein sequence ID" value="TFF40306.1"/>
    <property type="molecule type" value="Genomic_DNA"/>
</dbReference>
<dbReference type="Gene3D" id="3.40.50.880">
    <property type="match status" value="1"/>
</dbReference>
<dbReference type="InterPro" id="IPR029062">
    <property type="entry name" value="Class_I_gatase-like"/>
</dbReference>
<organism evidence="2 3">
    <name type="scientific">Mucilaginibacter psychrotolerans</name>
    <dbReference type="NCBI Taxonomy" id="1524096"/>
    <lineage>
        <taxon>Bacteria</taxon>
        <taxon>Pseudomonadati</taxon>
        <taxon>Bacteroidota</taxon>
        <taxon>Sphingobacteriia</taxon>
        <taxon>Sphingobacteriales</taxon>
        <taxon>Sphingobacteriaceae</taxon>
        <taxon>Mucilaginibacter</taxon>
    </lineage>
</organism>
<proteinExistence type="predicted"/>
<protein>
    <recommendedName>
        <fullName evidence="4">Family 10 glycosylhydrolase</fullName>
    </recommendedName>
</protein>
<evidence type="ECO:0000313" key="2">
    <source>
        <dbReference type="EMBL" id="TFF40306.1"/>
    </source>
</evidence>
<dbReference type="InterPro" id="IPR017853">
    <property type="entry name" value="GH"/>
</dbReference>
<dbReference type="SUPFAM" id="SSF52317">
    <property type="entry name" value="Class I glutamine amidotransferase-like"/>
    <property type="match status" value="1"/>
</dbReference>
<reference evidence="2 3" key="1">
    <citation type="journal article" date="2017" name="Int. J. Syst. Evol. Microbiol.">
        <title>Mucilaginibacterpsychrotolerans sp. nov., isolated from peatlands.</title>
        <authorList>
            <person name="Deng Y."/>
            <person name="Shen L."/>
            <person name="Xu B."/>
            <person name="Liu Y."/>
            <person name="Gu Z."/>
            <person name="Liu H."/>
            <person name="Zhou Y."/>
        </authorList>
    </citation>
    <scope>NUCLEOTIDE SEQUENCE [LARGE SCALE GENOMIC DNA]</scope>
    <source>
        <strain evidence="2 3">NH7-4</strain>
    </source>
</reference>
<evidence type="ECO:0000313" key="3">
    <source>
        <dbReference type="Proteomes" id="UP000297540"/>
    </source>
</evidence>
<dbReference type="AlphaFoldDB" id="A0A4Y8SPK2"/>
<name>A0A4Y8SPK2_9SPHI</name>
<dbReference type="InterPro" id="IPR028212">
    <property type="entry name" value="GHL6"/>
</dbReference>
<keyword evidence="3" id="KW-1185">Reference proteome</keyword>
<dbReference type="Proteomes" id="UP000297540">
    <property type="component" value="Unassembled WGS sequence"/>
</dbReference>
<dbReference type="OrthoDB" id="9780891at2"/>